<accession>A0A8H7E7T3</accession>
<dbReference type="OrthoDB" id="10003767at2759"/>
<dbReference type="PANTHER" id="PTHR21310">
    <property type="entry name" value="AMINOGLYCOSIDE PHOSPHOTRANSFERASE-RELATED-RELATED"/>
    <property type="match status" value="1"/>
</dbReference>
<proteinExistence type="predicted"/>
<name>A0A8H7E7T3_9EURO</name>
<dbReference type="AlphaFoldDB" id="A0A8H7E7T3"/>
<protein>
    <recommendedName>
        <fullName evidence="3">Aminoglycoside phosphotransferase domain-containing protein</fullName>
    </recommendedName>
</protein>
<dbReference type="InterPro" id="IPR051678">
    <property type="entry name" value="AGP_Transferase"/>
</dbReference>
<dbReference type="SUPFAM" id="SSF56112">
    <property type="entry name" value="Protein kinase-like (PK-like)"/>
    <property type="match status" value="1"/>
</dbReference>
<dbReference type="PANTHER" id="PTHR21310:SF37">
    <property type="entry name" value="AMINOGLYCOSIDE PHOSPHOTRANSFERASE DOMAIN-CONTAINING PROTEIN"/>
    <property type="match status" value="1"/>
</dbReference>
<evidence type="ECO:0000313" key="2">
    <source>
        <dbReference type="Proteomes" id="UP000606974"/>
    </source>
</evidence>
<keyword evidence="2" id="KW-1185">Reference proteome</keyword>
<organism evidence="1 2">
    <name type="scientific">Endocarpon pusillum</name>
    <dbReference type="NCBI Taxonomy" id="364733"/>
    <lineage>
        <taxon>Eukaryota</taxon>
        <taxon>Fungi</taxon>
        <taxon>Dikarya</taxon>
        <taxon>Ascomycota</taxon>
        <taxon>Pezizomycotina</taxon>
        <taxon>Eurotiomycetes</taxon>
        <taxon>Chaetothyriomycetidae</taxon>
        <taxon>Verrucariales</taxon>
        <taxon>Verrucariaceae</taxon>
        <taxon>Endocarpon</taxon>
    </lineage>
</organism>
<evidence type="ECO:0000313" key="1">
    <source>
        <dbReference type="EMBL" id="KAF7510071.1"/>
    </source>
</evidence>
<evidence type="ECO:0008006" key="3">
    <source>
        <dbReference type="Google" id="ProtNLM"/>
    </source>
</evidence>
<dbReference type="EMBL" id="JAACFV010000034">
    <property type="protein sequence ID" value="KAF7510071.1"/>
    <property type="molecule type" value="Genomic_DNA"/>
</dbReference>
<dbReference type="Gene3D" id="3.30.200.20">
    <property type="entry name" value="Phosphorylase Kinase, domain 1"/>
    <property type="match status" value="1"/>
</dbReference>
<gene>
    <name evidence="1" type="ORF">GJ744_007175</name>
</gene>
<dbReference type="Proteomes" id="UP000606974">
    <property type="component" value="Unassembled WGS sequence"/>
</dbReference>
<sequence>MCPNSKAFSGYQWHYYPSLQAGHYRSHADRFLASVNWPALIEYATEKRNGINCVLLPDIGLGLNNMVRILEFADGLRWVARLQMPPLAESTSCEDTPNTKMNREFHAISLVQQKTRVPVPQIYALESGGDCSVRAPFMLMDCLEGNVAMDLGKEIPPESKQTALSDLAKIHVQLSKVQLPMIGTILSINTDGSYQQGPIPGLGGPFNAATQFFETWAAKVRFGMPDERLRAACGQYATEIIHSVETFPKSICDLANRLSLRDHGPFPLCHV</sequence>
<reference evidence="1" key="1">
    <citation type="submission" date="2020-02" db="EMBL/GenBank/DDBJ databases">
        <authorList>
            <person name="Palmer J.M."/>
        </authorList>
    </citation>
    <scope>NUCLEOTIDE SEQUENCE</scope>
    <source>
        <strain evidence="1">EPUS1.4</strain>
        <tissue evidence="1">Thallus</tissue>
    </source>
</reference>
<dbReference type="InterPro" id="IPR011009">
    <property type="entry name" value="Kinase-like_dom_sf"/>
</dbReference>
<comment type="caution">
    <text evidence="1">The sequence shown here is derived from an EMBL/GenBank/DDBJ whole genome shotgun (WGS) entry which is preliminary data.</text>
</comment>